<dbReference type="CDD" id="cd00096">
    <property type="entry name" value="Ig"/>
    <property type="match status" value="1"/>
</dbReference>
<name>A0A819ZI89_9BILA</name>
<dbReference type="SMART" id="SM00408">
    <property type="entry name" value="IGc2"/>
    <property type="match status" value="5"/>
</dbReference>
<evidence type="ECO:0000259" key="3">
    <source>
        <dbReference type="PROSITE" id="PS50835"/>
    </source>
</evidence>
<feature type="domain" description="Ig-like" evidence="3">
    <location>
        <begin position="403"/>
        <end position="490"/>
    </location>
</feature>
<dbReference type="Gene3D" id="2.60.40.10">
    <property type="entry name" value="Immunoglobulins"/>
    <property type="match status" value="5"/>
</dbReference>
<organism evidence="4 5">
    <name type="scientific">Rotaria sordida</name>
    <dbReference type="NCBI Taxonomy" id="392033"/>
    <lineage>
        <taxon>Eukaryota</taxon>
        <taxon>Metazoa</taxon>
        <taxon>Spiralia</taxon>
        <taxon>Gnathifera</taxon>
        <taxon>Rotifera</taxon>
        <taxon>Eurotatoria</taxon>
        <taxon>Bdelloidea</taxon>
        <taxon>Philodinida</taxon>
        <taxon>Philodinidae</taxon>
        <taxon>Rotaria</taxon>
    </lineage>
</organism>
<dbReference type="Pfam" id="PF07679">
    <property type="entry name" value="I-set"/>
    <property type="match status" value="4"/>
</dbReference>
<dbReference type="InterPro" id="IPR003598">
    <property type="entry name" value="Ig_sub2"/>
</dbReference>
<dbReference type="AlphaFoldDB" id="A0A819ZI89"/>
<keyword evidence="1" id="KW-1015">Disulfide bond</keyword>
<evidence type="ECO:0000313" key="5">
    <source>
        <dbReference type="Proteomes" id="UP000663823"/>
    </source>
</evidence>
<feature type="domain" description="Ig-like" evidence="3">
    <location>
        <begin position="21"/>
        <end position="109"/>
    </location>
</feature>
<evidence type="ECO:0000313" key="4">
    <source>
        <dbReference type="EMBL" id="CAF4163399.1"/>
    </source>
</evidence>
<dbReference type="FunFam" id="2.60.40.10:FF:000107">
    <property type="entry name" value="Myosin, light chain kinase a"/>
    <property type="match status" value="1"/>
</dbReference>
<dbReference type="FunFam" id="2.60.40.10:FF:000032">
    <property type="entry name" value="palladin isoform X1"/>
    <property type="match status" value="1"/>
</dbReference>
<evidence type="ECO:0000256" key="2">
    <source>
        <dbReference type="ARBA" id="ARBA00023319"/>
    </source>
</evidence>
<dbReference type="SMART" id="SM00409">
    <property type="entry name" value="IG"/>
    <property type="match status" value="5"/>
</dbReference>
<dbReference type="InterPro" id="IPR013783">
    <property type="entry name" value="Ig-like_fold"/>
</dbReference>
<dbReference type="InterPro" id="IPR050958">
    <property type="entry name" value="Cell_Adh-Cytoskel_Orgn"/>
</dbReference>
<feature type="domain" description="Ig-like" evidence="3">
    <location>
        <begin position="114"/>
        <end position="205"/>
    </location>
</feature>
<feature type="non-terminal residue" evidence="4">
    <location>
        <position position="490"/>
    </location>
</feature>
<dbReference type="GO" id="GO:0005886">
    <property type="term" value="C:plasma membrane"/>
    <property type="evidence" value="ECO:0007669"/>
    <property type="project" value="TreeGrafter"/>
</dbReference>
<dbReference type="PANTHER" id="PTHR45080:SF34">
    <property type="entry name" value="MYOSIN LIGHT CHAIN KINASE, SMOOTH MUSCLE-LIKE"/>
    <property type="match status" value="1"/>
</dbReference>
<gene>
    <name evidence="4" type="ORF">OTI717_LOCUS36827</name>
</gene>
<keyword evidence="2" id="KW-0393">Immunoglobulin domain</keyword>
<dbReference type="InterPro" id="IPR013098">
    <property type="entry name" value="Ig_I-set"/>
</dbReference>
<dbReference type="InterPro" id="IPR003599">
    <property type="entry name" value="Ig_sub"/>
</dbReference>
<proteinExistence type="predicted"/>
<evidence type="ECO:0000256" key="1">
    <source>
        <dbReference type="ARBA" id="ARBA00023157"/>
    </source>
</evidence>
<dbReference type="InterPro" id="IPR036179">
    <property type="entry name" value="Ig-like_dom_sf"/>
</dbReference>
<dbReference type="PROSITE" id="PS50835">
    <property type="entry name" value="IG_LIKE"/>
    <property type="match status" value="5"/>
</dbReference>
<dbReference type="GO" id="GO:0007156">
    <property type="term" value="P:homophilic cell adhesion via plasma membrane adhesion molecules"/>
    <property type="evidence" value="ECO:0007669"/>
    <property type="project" value="TreeGrafter"/>
</dbReference>
<feature type="domain" description="Ig-like" evidence="3">
    <location>
        <begin position="212"/>
        <end position="301"/>
    </location>
</feature>
<feature type="domain" description="Ig-like" evidence="3">
    <location>
        <begin position="306"/>
        <end position="397"/>
    </location>
</feature>
<comment type="caution">
    <text evidence="4">The sequence shown here is derived from an EMBL/GenBank/DDBJ whole genome shotgun (WGS) entry which is preliminary data.</text>
</comment>
<dbReference type="EMBL" id="CAJOAX010016309">
    <property type="protein sequence ID" value="CAF4163399.1"/>
    <property type="molecule type" value="Genomic_DNA"/>
</dbReference>
<protein>
    <recommendedName>
        <fullName evidence="3">Ig-like domain-containing protein</fullName>
    </recommendedName>
</protein>
<sequence>RAENAIGTTEHSLQLNVTTAPTLKAQLKDLEIVRGQDATFTIDVQGYPIPEIKWMRGNETLIELSDKYTWADDQHRQLIIHNVQVEDEDEYNVRIHNEFGEVTSKAKLSCLIPPSISPATIDDTLLQHGDEIEYQFEIEGRPQVDVTWLKNGKELKLNENPNYIFTSDKENNKESFKIIKADGDDQARYTLQIKNKAGKAEVNINTIVKANLQFTKTLSDVATQVGQPVAFSCECFGLPKPTLITWYFNDIEIKSSAKYKIESKYPLINLTINKTDLIDIGKYRVVITNGEQTIENQANLLVQTKPKLEGKPQDAQPIIEESARIQCKFSGSQPFNVTWLKNGEVLTLPNDNIEVISEADTGIQALVFKHVDIDDKASYTVQVANMVGQAEGKMNLTPKEIKPTIITDLEGRTVQKGEPCELTIIAEGKPQPQCKWTFNNQDLTLIPGEIESIIDENDKRIYHLRIHSTQPKHIGEYSCTLSNGGGSVKS</sequence>
<feature type="non-terminal residue" evidence="4">
    <location>
        <position position="1"/>
    </location>
</feature>
<dbReference type="Pfam" id="PF13927">
    <property type="entry name" value="Ig_3"/>
    <property type="match status" value="1"/>
</dbReference>
<dbReference type="SUPFAM" id="SSF48726">
    <property type="entry name" value="Immunoglobulin"/>
    <property type="match status" value="5"/>
</dbReference>
<dbReference type="PANTHER" id="PTHR45080">
    <property type="entry name" value="CONTACTIN 5"/>
    <property type="match status" value="1"/>
</dbReference>
<dbReference type="InterPro" id="IPR007110">
    <property type="entry name" value="Ig-like_dom"/>
</dbReference>
<accession>A0A819ZI89</accession>
<dbReference type="Proteomes" id="UP000663823">
    <property type="component" value="Unassembled WGS sequence"/>
</dbReference>
<reference evidence="4" key="1">
    <citation type="submission" date="2021-02" db="EMBL/GenBank/DDBJ databases">
        <authorList>
            <person name="Nowell W R."/>
        </authorList>
    </citation>
    <scope>NUCLEOTIDE SEQUENCE</scope>
</reference>